<dbReference type="InterPro" id="IPR031982">
    <property type="entry name" value="PilE-like"/>
</dbReference>
<evidence type="ECO:0008006" key="4">
    <source>
        <dbReference type="Google" id="ProtNLM"/>
    </source>
</evidence>
<dbReference type="OrthoDB" id="8592370at2"/>
<keyword evidence="3" id="KW-1185">Reference proteome</keyword>
<evidence type="ECO:0000313" key="2">
    <source>
        <dbReference type="EMBL" id="OOV08320.1"/>
    </source>
</evidence>
<evidence type="ECO:0000313" key="3">
    <source>
        <dbReference type="Proteomes" id="UP000190750"/>
    </source>
</evidence>
<keyword evidence="1" id="KW-0472">Membrane</keyword>
<dbReference type="STRING" id="28066.RF819_17830"/>
<dbReference type="GO" id="GO:0043683">
    <property type="term" value="P:type IV pilus assembly"/>
    <property type="evidence" value="ECO:0007669"/>
    <property type="project" value="InterPro"/>
</dbReference>
<dbReference type="Gene3D" id="3.30.700.10">
    <property type="entry name" value="Glycoprotein, Type 4 Pilin"/>
    <property type="match status" value="1"/>
</dbReference>
<organism evidence="2 3">
    <name type="scientific">Rhodoferax fermentans</name>
    <dbReference type="NCBI Taxonomy" id="28066"/>
    <lineage>
        <taxon>Bacteria</taxon>
        <taxon>Pseudomonadati</taxon>
        <taxon>Pseudomonadota</taxon>
        <taxon>Betaproteobacteria</taxon>
        <taxon>Burkholderiales</taxon>
        <taxon>Comamonadaceae</taxon>
        <taxon>Rhodoferax</taxon>
    </lineage>
</organism>
<dbReference type="InterPro" id="IPR012902">
    <property type="entry name" value="N_methyl_site"/>
</dbReference>
<dbReference type="Pfam" id="PF16732">
    <property type="entry name" value="ComP_DUS"/>
    <property type="match status" value="1"/>
</dbReference>
<dbReference type="RefSeq" id="WP_078366200.1">
    <property type="nucleotide sequence ID" value="NZ_MTJN01000002.1"/>
</dbReference>
<reference evidence="2 3" key="1">
    <citation type="submission" date="2017-01" db="EMBL/GenBank/DDBJ databases">
        <title>Genome sequencing of Rhodoferax fermentans JCM 7819.</title>
        <authorList>
            <person name="Kim Y.J."/>
            <person name="Farh M.E.-A."/>
            <person name="Yang D.-C."/>
        </authorList>
    </citation>
    <scope>NUCLEOTIDE SEQUENCE [LARGE SCALE GENOMIC DNA]</scope>
    <source>
        <strain evidence="2 3">JCM 7819</strain>
    </source>
</reference>
<keyword evidence="1" id="KW-0812">Transmembrane</keyword>
<dbReference type="InterPro" id="IPR045584">
    <property type="entry name" value="Pilin-like"/>
</dbReference>
<dbReference type="Pfam" id="PF07963">
    <property type="entry name" value="N_methyl"/>
    <property type="match status" value="1"/>
</dbReference>
<dbReference type="SUPFAM" id="SSF54523">
    <property type="entry name" value="Pili subunits"/>
    <property type="match status" value="1"/>
</dbReference>
<feature type="transmembrane region" description="Helical" evidence="1">
    <location>
        <begin position="6"/>
        <end position="32"/>
    </location>
</feature>
<name>A0A1T1AW56_RHOFE</name>
<dbReference type="AlphaFoldDB" id="A0A1T1AW56"/>
<protein>
    <recommendedName>
        <fullName evidence="4">Pilus assembly protein PilE</fullName>
    </recommendedName>
</protein>
<evidence type="ECO:0000256" key="1">
    <source>
        <dbReference type="SAM" id="Phobius"/>
    </source>
</evidence>
<proteinExistence type="predicted"/>
<accession>A0A1T1AW56</accession>
<dbReference type="PROSITE" id="PS00409">
    <property type="entry name" value="PROKAR_NTER_METHYL"/>
    <property type="match status" value="1"/>
</dbReference>
<dbReference type="Proteomes" id="UP000190750">
    <property type="component" value="Unassembled WGS sequence"/>
</dbReference>
<gene>
    <name evidence="2" type="ORF">RF819_17830</name>
</gene>
<dbReference type="EMBL" id="MTJN01000002">
    <property type="protein sequence ID" value="OOV08320.1"/>
    <property type="molecule type" value="Genomic_DNA"/>
</dbReference>
<sequence>MHKRFYAGFTLIELMITVAVIGILAAIALPAYQQHVLRTRRVTAGACLMEMAQFMERQYATAMSYNVALPSPNCRADLTGSYTFAFATGEPTTSTYKIEATPAGAQDSDTKCQKLGINGKGEKFAKSITDLTDSANKALISDCWR</sequence>
<dbReference type="NCBIfam" id="TIGR02532">
    <property type="entry name" value="IV_pilin_GFxxxE"/>
    <property type="match status" value="1"/>
</dbReference>
<keyword evidence="1" id="KW-1133">Transmembrane helix</keyword>
<comment type="caution">
    <text evidence="2">The sequence shown here is derived from an EMBL/GenBank/DDBJ whole genome shotgun (WGS) entry which is preliminary data.</text>
</comment>